<gene>
    <name evidence="1" type="ORF">BEP19_16430</name>
</gene>
<proteinExistence type="predicted"/>
<evidence type="ECO:0008006" key="3">
    <source>
        <dbReference type="Google" id="ProtNLM"/>
    </source>
</evidence>
<dbReference type="AlphaFoldDB" id="A0A419SQK0"/>
<name>A0A419SQK0_9BACL</name>
<sequence>MKLEEKLIGQWIEFKYKDYLGQEWIGVGYVTIFSQSGSYVKVYDPTLRRTFNVPIKSITVKEDPHLKLDDINCIIDLALDRRDWNWLRELRAKKESMLDAQ</sequence>
<dbReference type="OrthoDB" id="9971402at2"/>
<dbReference type="RefSeq" id="WP_120188068.1">
    <property type="nucleotide sequence ID" value="NZ_MCHY01000002.1"/>
</dbReference>
<evidence type="ECO:0000313" key="2">
    <source>
        <dbReference type="Proteomes" id="UP000284219"/>
    </source>
</evidence>
<organism evidence="1 2">
    <name type="scientific">Ammoniphilus oxalaticus</name>
    <dbReference type="NCBI Taxonomy" id="66863"/>
    <lineage>
        <taxon>Bacteria</taxon>
        <taxon>Bacillati</taxon>
        <taxon>Bacillota</taxon>
        <taxon>Bacilli</taxon>
        <taxon>Bacillales</taxon>
        <taxon>Paenibacillaceae</taxon>
        <taxon>Aneurinibacillus group</taxon>
        <taxon>Ammoniphilus</taxon>
    </lineage>
</organism>
<evidence type="ECO:0000313" key="1">
    <source>
        <dbReference type="EMBL" id="RKD26784.1"/>
    </source>
</evidence>
<accession>A0A419SQK0</accession>
<protein>
    <recommendedName>
        <fullName evidence="3">IDEAL domain-containing protein</fullName>
    </recommendedName>
</protein>
<dbReference type="EMBL" id="MCHY01000002">
    <property type="protein sequence ID" value="RKD26784.1"/>
    <property type="molecule type" value="Genomic_DNA"/>
</dbReference>
<keyword evidence="2" id="KW-1185">Reference proteome</keyword>
<dbReference type="Proteomes" id="UP000284219">
    <property type="component" value="Unassembled WGS sequence"/>
</dbReference>
<comment type="caution">
    <text evidence="1">The sequence shown here is derived from an EMBL/GenBank/DDBJ whole genome shotgun (WGS) entry which is preliminary data.</text>
</comment>
<reference evidence="1 2" key="1">
    <citation type="submission" date="2016-08" db="EMBL/GenBank/DDBJ databases">
        <title>Novel Firmicute Genomes.</title>
        <authorList>
            <person name="Poppleton D.I."/>
            <person name="Gribaldo S."/>
        </authorList>
    </citation>
    <scope>NUCLEOTIDE SEQUENCE [LARGE SCALE GENOMIC DNA]</scope>
    <source>
        <strain evidence="1 2">RAOx-1</strain>
    </source>
</reference>